<name>A0ABX1WST5_9BACT</name>
<organism evidence="1 2">
    <name type="scientific">Marinifilum caeruleilacunae</name>
    <dbReference type="NCBI Taxonomy" id="2499076"/>
    <lineage>
        <taxon>Bacteria</taxon>
        <taxon>Pseudomonadati</taxon>
        <taxon>Bacteroidota</taxon>
        <taxon>Bacteroidia</taxon>
        <taxon>Marinilabiliales</taxon>
        <taxon>Marinifilaceae</taxon>
    </lineage>
</organism>
<keyword evidence="1" id="KW-0808">Transferase</keyword>
<accession>A0ABX1WST5</accession>
<reference evidence="1 2" key="1">
    <citation type="submission" date="2018-12" db="EMBL/GenBank/DDBJ databases">
        <title>Marinifilum JC070 sp. nov., a marine bacterium isolated from Yongle Blue Hole in the South China Sea.</title>
        <authorList>
            <person name="Fu T."/>
        </authorList>
    </citation>
    <scope>NUCLEOTIDE SEQUENCE [LARGE SCALE GENOMIC DNA]</scope>
    <source>
        <strain evidence="1 2">JC070</strain>
    </source>
</reference>
<proteinExistence type="predicted"/>
<dbReference type="Proteomes" id="UP000732105">
    <property type="component" value="Unassembled WGS sequence"/>
</dbReference>
<dbReference type="Pfam" id="PF13528">
    <property type="entry name" value="Glyco_trans_1_3"/>
    <property type="match status" value="1"/>
</dbReference>
<dbReference type="GO" id="GO:0016740">
    <property type="term" value="F:transferase activity"/>
    <property type="evidence" value="ECO:0007669"/>
    <property type="project" value="UniProtKB-KW"/>
</dbReference>
<gene>
    <name evidence="1" type="ORF">ELS83_05025</name>
</gene>
<dbReference type="EMBL" id="RZNH01000005">
    <property type="protein sequence ID" value="NOU59173.1"/>
    <property type="molecule type" value="Genomic_DNA"/>
</dbReference>
<evidence type="ECO:0000313" key="2">
    <source>
        <dbReference type="Proteomes" id="UP000732105"/>
    </source>
</evidence>
<comment type="caution">
    <text evidence="1">The sequence shown here is derived from an EMBL/GenBank/DDBJ whole genome shotgun (WGS) entry which is preliminary data.</text>
</comment>
<dbReference type="RefSeq" id="WP_171594447.1">
    <property type="nucleotide sequence ID" value="NZ_RZNH01000005.1"/>
</dbReference>
<protein>
    <submittedName>
        <fullName evidence="1">Glycosyl transferase</fullName>
    </submittedName>
</protein>
<evidence type="ECO:0000313" key="1">
    <source>
        <dbReference type="EMBL" id="NOU59173.1"/>
    </source>
</evidence>
<sequence length="335" mass="38211">MKILYGIQGTGNGHLSRAIELIPHFQKEAEVDILISGLHHDLEFHHPVKYKKQGLGFFFGKNGGIDIWKTIRKFNVIRFIRDIRTLPVEDYDLVISDFEPVTSWACKLRKVFCLGLSHQSAMLNSRTPMPEKIEFLGYQVLKNYAPCNHNVSFHFKEYGHNMFTPVIRREIRLLEPENNGYYLVYLPAYSDEKLISVLSHFPNCKWVVFSKHSKSKYISENVEINPVNGEAFIKGLKDCAGVLCGAGFETPAESLFLGKKLAVIPMKNQFEQVCNAHALKELGIPVIEDLEADGPAKIKEWINGGKTMDKVNYPDNARSVIEFLMHHYTGQQKPD</sequence>
<keyword evidence="2" id="KW-1185">Reference proteome</keyword>